<evidence type="ECO:0000256" key="5">
    <source>
        <dbReference type="ARBA" id="ARBA00022857"/>
    </source>
</evidence>
<dbReference type="InterPro" id="IPR012259">
    <property type="entry name" value="DHFR"/>
</dbReference>
<keyword evidence="6 8" id="KW-0560">Oxidoreductase</keyword>
<sequence>MNKISIIAAVDRHMAIGFKNKLLFWLPNDLKRFKALTTGNTIIMGRKTFESLPKGALPNRRNIVLSSNPANSFPGAEVFTSLEAALQNCHEDEHVYVIGGETVYRQAITIANELCLTEIDDEAVEADAFFPSVDLTVWHEKNREVHPADEKHLCSYAFVDYTR</sequence>
<dbReference type="PRINTS" id="PR00070">
    <property type="entry name" value="DHFR"/>
</dbReference>
<comment type="caution">
    <text evidence="10">The sequence shown here is derived from an EMBL/GenBank/DDBJ whole genome shotgun (WGS) entry which is preliminary data.</text>
</comment>
<dbReference type="GO" id="GO:0046654">
    <property type="term" value="P:tetrahydrofolate biosynthetic process"/>
    <property type="evidence" value="ECO:0007669"/>
    <property type="project" value="UniProtKB-UniPathway"/>
</dbReference>
<dbReference type="Gene3D" id="3.40.430.10">
    <property type="entry name" value="Dihydrofolate Reductase, subunit A"/>
    <property type="match status" value="1"/>
</dbReference>
<evidence type="ECO:0000259" key="9">
    <source>
        <dbReference type="PROSITE" id="PS51330"/>
    </source>
</evidence>
<evidence type="ECO:0000256" key="1">
    <source>
        <dbReference type="ARBA" id="ARBA00004903"/>
    </source>
</evidence>
<dbReference type="RefSeq" id="WP_007484265.1">
    <property type="nucleotide sequence ID" value="NZ_JH724314.1"/>
</dbReference>
<protein>
    <recommendedName>
        <fullName evidence="3 8">Dihydrofolate reductase</fullName>
        <ecNumber evidence="3 8">1.5.1.3</ecNumber>
    </recommendedName>
</protein>
<dbReference type="PANTHER" id="PTHR48069">
    <property type="entry name" value="DIHYDROFOLATE REDUCTASE"/>
    <property type="match status" value="1"/>
</dbReference>
<keyword evidence="4 8" id="KW-0554">One-carbon metabolism</keyword>
<comment type="similarity">
    <text evidence="2 8">Belongs to the dihydrofolate reductase family.</text>
</comment>
<name>I9GX84_9BACE</name>
<evidence type="ECO:0000313" key="11">
    <source>
        <dbReference type="Proteomes" id="UP000003089"/>
    </source>
</evidence>
<dbReference type="EMBL" id="AGXS01000015">
    <property type="protein sequence ID" value="EIY51739.1"/>
    <property type="molecule type" value="Genomic_DNA"/>
</dbReference>
<dbReference type="GO" id="GO:0046655">
    <property type="term" value="P:folic acid metabolic process"/>
    <property type="evidence" value="ECO:0007669"/>
    <property type="project" value="TreeGrafter"/>
</dbReference>
<dbReference type="EC" id="1.5.1.3" evidence="3 8"/>
<dbReference type="UniPathway" id="UPA00077">
    <property type="reaction ID" value="UER00158"/>
</dbReference>
<keyword evidence="11" id="KW-1185">Reference proteome</keyword>
<dbReference type="GO" id="GO:0006730">
    <property type="term" value="P:one-carbon metabolic process"/>
    <property type="evidence" value="ECO:0007669"/>
    <property type="project" value="UniProtKB-KW"/>
</dbReference>
<evidence type="ECO:0000256" key="6">
    <source>
        <dbReference type="ARBA" id="ARBA00023002"/>
    </source>
</evidence>
<dbReference type="PANTHER" id="PTHR48069:SF3">
    <property type="entry name" value="DIHYDROFOLATE REDUCTASE"/>
    <property type="match status" value="1"/>
</dbReference>
<dbReference type="GO" id="GO:0005829">
    <property type="term" value="C:cytosol"/>
    <property type="evidence" value="ECO:0007669"/>
    <property type="project" value="TreeGrafter"/>
</dbReference>
<evidence type="ECO:0000256" key="8">
    <source>
        <dbReference type="PIRNR" id="PIRNR000194"/>
    </source>
</evidence>
<keyword evidence="5 8" id="KW-0521">NADP</keyword>
<dbReference type="InterPro" id="IPR001796">
    <property type="entry name" value="DHFR_dom"/>
</dbReference>
<dbReference type="PIRSF" id="PIRSF000194">
    <property type="entry name" value="DHFR"/>
    <property type="match status" value="1"/>
</dbReference>
<dbReference type="Pfam" id="PF00186">
    <property type="entry name" value="DHFR_1"/>
    <property type="match status" value="1"/>
</dbReference>
<comment type="catalytic activity">
    <reaction evidence="8">
        <text>(6S)-5,6,7,8-tetrahydrofolate + NADP(+) = 7,8-dihydrofolate + NADPH + H(+)</text>
        <dbReference type="Rhea" id="RHEA:15009"/>
        <dbReference type="ChEBI" id="CHEBI:15378"/>
        <dbReference type="ChEBI" id="CHEBI:57451"/>
        <dbReference type="ChEBI" id="CHEBI:57453"/>
        <dbReference type="ChEBI" id="CHEBI:57783"/>
        <dbReference type="ChEBI" id="CHEBI:58349"/>
        <dbReference type="EC" id="1.5.1.3"/>
    </reaction>
</comment>
<evidence type="ECO:0000256" key="2">
    <source>
        <dbReference type="ARBA" id="ARBA00009539"/>
    </source>
</evidence>
<evidence type="ECO:0000256" key="3">
    <source>
        <dbReference type="ARBA" id="ARBA00012856"/>
    </source>
</evidence>
<feature type="domain" description="DHFR" evidence="9">
    <location>
        <begin position="3"/>
        <end position="163"/>
    </location>
</feature>
<dbReference type="PATRIC" id="fig|997884.3.peg.1309"/>
<dbReference type="HOGENOM" id="CLU_043966_5_2_10"/>
<reference evidence="10 11" key="1">
    <citation type="submission" date="2012-02" db="EMBL/GenBank/DDBJ databases">
        <title>The Genome Sequence of Bacteroides nordii CL02T12C05.</title>
        <authorList>
            <consortium name="The Broad Institute Genome Sequencing Platform"/>
            <person name="Earl A."/>
            <person name="Ward D."/>
            <person name="Feldgarden M."/>
            <person name="Gevers D."/>
            <person name="Zitomersky N.L."/>
            <person name="Coyne M.J."/>
            <person name="Comstock L.E."/>
            <person name="Young S.K."/>
            <person name="Zeng Q."/>
            <person name="Gargeya S."/>
            <person name="Fitzgerald M."/>
            <person name="Haas B."/>
            <person name="Abouelleil A."/>
            <person name="Alvarado L."/>
            <person name="Arachchi H.M."/>
            <person name="Berlin A."/>
            <person name="Chapman S.B."/>
            <person name="Gearin G."/>
            <person name="Goldberg J."/>
            <person name="Griggs A."/>
            <person name="Gujja S."/>
            <person name="Hansen M."/>
            <person name="Heiman D."/>
            <person name="Howarth C."/>
            <person name="Larimer J."/>
            <person name="Lui A."/>
            <person name="MacDonald P.J.P."/>
            <person name="McCowen C."/>
            <person name="Montmayeur A."/>
            <person name="Murphy C."/>
            <person name="Neiman D."/>
            <person name="Pearson M."/>
            <person name="Priest M."/>
            <person name="Roberts A."/>
            <person name="Saif S."/>
            <person name="Shea T."/>
            <person name="Sisk P."/>
            <person name="Stolte C."/>
            <person name="Sykes S."/>
            <person name="Wortman J."/>
            <person name="Nusbaum C."/>
            <person name="Birren B."/>
        </authorList>
    </citation>
    <scope>NUCLEOTIDE SEQUENCE [LARGE SCALE GENOMIC DNA]</scope>
    <source>
        <strain evidence="10 11">CL02T12C05</strain>
    </source>
</reference>
<dbReference type="Proteomes" id="UP000003089">
    <property type="component" value="Unassembled WGS sequence"/>
</dbReference>
<comment type="pathway">
    <text evidence="1 8">Cofactor biosynthesis; tetrahydrofolate biosynthesis; 5,6,7,8-tetrahydrofolate from 7,8-dihydrofolate: step 1/1.</text>
</comment>
<dbReference type="eggNOG" id="COG0262">
    <property type="taxonomic scope" value="Bacteria"/>
</dbReference>
<dbReference type="SUPFAM" id="SSF53597">
    <property type="entry name" value="Dihydrofolate reductase-like"/>
    <property type="match status" value="1"/>
</dbReference>
<dbReference type="GO" id="GO:0046452">
    <property type="term" value="P:dihydrofolate metabolic process"/>
    <property type="evidence" value="ECO:0007669"/>
    <property type="project" value="TreeGrafter"/>
</dbReference>
<evidence type="ECO:0000256" key="4">
    <source>
        <dbReference type="ARBA" id="ARBA00022563"/>
    </source>
</evidence>
<comment type="function">
    <text evidence="7 8">Key enzyme in folate metabolism. Catalyzes an essential reaction for de novo glycine and purine synthesis, and for DNA precursor synthesis.</text>
</comment>
<evidence type="ECO:0000313" key="10">
    <source>
        <dbReference type="EMBL" id="EIY51739.1"/>
    </source>
</evidence>
<dbReference type="FunFam" id="3.40.430.10:FF:000001">
    <property type="entry name" value="Dihydrofolate reductase"/>
    <property type="match status" value="1"/>
</dbReference>
<dbReference type="GO" id="GO:0004146">
    <property type="term" value="F:dihydrofolate reductase activity"/>
    <property type="evidence" value="ECO:0007669"/>
    <property type="project" value="UniProtKB-EC"/>
</dbReference>
<gene>
    <name evidence="10" type="ORF">HMPREF1068_01286</name>
</gene>
<dbReference type="CDD" id="cd00209">
    <property type="entry name" value="DHFR"/>
    <property type="match status" value="1"/>
</dbReference>
<organism evidence="10 11">
    <name type="scientific">Bacteroides nordii CL02T12C05</name>
    <dbReference type="NCBI Taxonomy" id="997884"/>
    <lineage>
        <taxon>Bacteria</taxon>
        <taxon>Pseudomonadati</taxon>
        <taxon>Bacteroidota</taxon>
        <taxon>Bacteroidia</taxon>
        <taxon>Bacteroidales</taxon>
        <taxon>Bacteroidaceae</taxon>
        <taxon>Bacteroides</taxon>
    </lineage>
</organism>
<dbReference type="AlphaFoldDB" id="I9GX84"/>
<dbReference type="STRING" id="997884.HMPREF1068_01286"/>
<proteinExistence type="inferred from homology"/>
<dbReference type="PROSITE" id="PS51330">
    <property type="entry name" value="DHFR_2"/>
    <property type="match status" value="1"/>
</dbReference>
<accession>I9GX84</accession>
<dbReference type="GO" id="GO:0070401">
    <property type="term" value="F:NADP+ binding"/>
    <property type="evidence" value="ECO:0007669"/>
    <property type="project" value="UniProtKB-ARBA"/>
</dbReference>
<dbReference type="InterPro" id="IPR024072">
    <property type="entry name" value="DHFR-like_dom_sf"/>
</dbReference>
<evidence type="ECO:0000256" key="7">
    <source>
        <dbReference type="ARBA" id="ARBA00025067"/>
    </source>
</evidence>